<dbReference type="PANTHER" id="PTHR37418:SF2">
    <property type="entry name" value="3-KETO-5-AMINOHEXANOATE CLEAVAGE ENZYME"/>
    <property type="match status" value="1"/>
</dbReference>
<evidence type="ECO:0000256" key="3">
    <source>
        <dbReference type="ARBA" id="ARBA00022723"/>
    </source>
</evidence>
<comment type="caution">
    <text evidence="5">The sequence shown here is derived from an EMBL/GenBank/DDBJ whole genome shotgun (WGS) entry which is preliminary data.</text>
</comment>
<evidence type="ECO:0008006" key="7">
    <source>
        <dbReference type="Google" id="ProtNLM"/>
    </source>
</evidence>
<organism evidence="5 6">
    <name type="scientific">Anaerosporomusa subterranea</name>
    <dbReference type="NCBI Taxonomy" id="1794912"/>
    <lineage>
        <taxon>Bacteria</taxon>
        <taxon>Bacillati</taxon>
        <taxon>Bacillota</taxon>
        <taxon>Negativicutes</taxon>
        <taxon>Acetonemataceae</taxon>
        <taxon>Anaerosporomusa</taxon>
    </lineage>
</organism>
<dbReference type="GO" id="GO:0043720">
    <property type="term" value="F:3-keto-5-aminohexanoate cleavage activity"/>
    <property type="evidence" value="ECO:0007669"/>
    <property type="project" value="InterPro"/>
</dbReference>
<comment type="cofactor">
    <cofactor evidence="1">
        <name>Zn(2+)</name>
        <dbReference type="ChEBI" id="CHEBI:29105"/>
    </cofactor>
</comment>
<dbReference type="EMBL" id="LSGP01000016">
    <property type="protein sequence ID" value="KYZ76869.1"/>
    <property type="molecule type" value="Genomic_DNA"/>
</dbReference>
<evidence type="ECO:0000313" key="5">
    <source>
        <dbReference type="EMBL" id="KYZ76869.1"/>
    </source>
</evidence>
<keyword evidence="3" id="KW-0479">Metal-binding</keyword>
<sequence length="279" mass="30406">MSDLSNKVILTIAPTGNVPTKKLTPYVPLTPQEIAADAYACWKEGAAVVHIHTRDKDGNPTSDVEVNREVMAELDRYTDCDIIRQVSTGGRAGKSYMERGQMICLSPDMSSLATGSSNFPAKCNFNDPETVSYLAAEMLKYNVKPEIEVFDTAMIWNAIRLAEKGEIKTPMHFNLVLGVAGSQPATVDALMYCYQHLPKDCTWGVSAIGKDHVKLSTIALALGGNVRVGIEDNIYYSKGVLATNVSLLQRVKNIALAMGKEIATPDEARQILGLTPKKQ</sequence>
<gene>
    <name evidence="5" type="ORF">AXX12_18365</name>
</gene>
<keyword evidence="6" id="KW-1185">Reference proteome</keyword>
<dbReference type="InterPro" id="IPR008567">
    <property type="entry name" value="BKACE"/>
</dbReference>
<dbReference type="STRING" id="1794912.AXX12_18365"/>
<evidence type="ECO:0000256" key="4">
    <source>
        <dbReference type="ARBA" id="ARBA00022833"/>
    </source>
</evidence>
<dbReference type="InterPro" id="IPR013785">
    <property type="entry name" value="Aldolase_TIM"/>
</dbReference>
<evidence type="ECO:0000256" key="2">
    <source>
        <dbReference type="ARBA" id="ARBA00022679"/>
    </source>
</evidence>
<protein>
    <recommendedName>
        <fullName evidence="7">3-keto-5-aminohexanoate cleavage protein</fullName>
    </recommendedName>
</protein>
<dbReference type="PANTHER" id="PTHR37418">
    <property type="entry name" value="3-KETO-5-AMINOHEXANOATE CLEAVAGE ENZYME-RELATED"/>
    <property type="match status" value="1"/>
</dbReference>
<reference evidence="5 6" key="1">
    <citation type="submission" date="2016-02" db="EMBL/GenBank/DDBJ databases">
        <title>Anaerosporomusa subterraneum gen. nov., sp. nov., a spore-forming obligate anaerobe isolated from saprolite.</title>
        <authorList>
            <person name="Choi J.K."/>
            <person name="Shah M."/>
            <person name="Yee N."/>
        </authorList>
    </citation>
    <scope>NUCLEOTIDE SEQUENCE [LARGE SCALE GENOMIC DNA]</scope>
    <source>
        <strain evidence="5 6">RU4</strain>
    </source>
</reference>
<dbReference type="AlphaFoldDB" id="A0A154BSH9"/>
<accession>A0A154BSH9</accession>
<dbReference type="GO" id="GO:0046872">
    <property type="term" value="F:metal ion binding"/>
    <property type="evidence" value="ECO:0007669"/>
    <property type="project" value="UniProtKB-KW"/>
</dbReference>
<proteinExistence type="predicted"/>
<name>A0A154BSH9_ANASB</name>
<keyword evidence="2" id="KW-0808">Transferase</keyword>
<dbReference type="Proteomes" id="UP000076268">
    <property type="component" value="Unassembled WGS sequence"/>
</dbReference>
<dbReference type="Pfam" id="PF05853">
    <property type="entry name" value="BKACE"/>
    <property type="match status" value="1"/>
</dbReference>
<evidence type="ECO:0000256" key="1">
    <source>
        <dbReference type="ARBA" id="ARBA00001947"/>
    </source>
</evidence>
<dbReference type="Gene3D" id="3.20.20.70">
    <property type="entry name" value="Aldolase class I"/>
    <property type="match status" value="1"/>
</dbReference>
<dbReference type="OrthoDB" id="63399at2"/>
<evidence type="ECO:0000313" key="6">
    <source>
        <dbReference type="Proteomes" id="UP000076268"/>
    </source>
</evidence>
<keyword evidence="4" id="KW-0862">Zinc</keyword>
<dbReference type="RefSeq" id="WP_066240403.1">
    <property type="nucleotide sequence ID" value="NZ_LSGP01000016.1"/>
</dbReference>